<gene>
    <name evidence="1" type="ordered locus">Theco_1951</name>
</gene>
<protein>
    <submittedName>
        <fullName evidence="1">Uncharacterized protein</fullName>
    </submittedName>
</protein>
<reference evidence="2" key="1">
    <citation type="submission" date="2012-01" db="EMBL/GenBank/DDBJ databases">
        <title>Complete sequence of chromosome of Thermobacillus composti KWC4.</title>
        <authorList>
            <person name="Lucas S."/>
            <person name="Han J."/>
            <person name="Lapidus A."/>
            <person name="Cheng J.-F."/>
            <person name="Goodwin L."/>
            <person name="Pitluck S."/>
            <person name="Peters L."/>
            <person name="Ovchinnikova G."/>
            <person name="Teshima H."/>
            <person name="Detter J.C."/>
            <person name="Han C."/>
            <person name="Tapia R."/>
            <person name="Land M."/>
            <person name="Hauser L."/>
            <person name="Kyrpides N."/>
            <person name="Ivanova N."/>
            <person name="Pagani I."/>
            <person name="Anderson I."/>
            <person name="Woyke T."/>
        </authorList>
    </citation>
    <scope>NUCLEOTIDE SEQUENCE [LARGE SCALE GENOMIC DNA]</scope>
    <source>
        <strain evidence="2">DSM 18247 / JCM 13945 / KWC4</strain>
    </source>
</reference>
<dbReference type="EMBL" id="CP003255">
    <property type="protein sequence ID" value="AGA58073.1"/>
    <property type="molecule type" value="Genomic_DNA"/>
</dbReference>
<dbReference type="KEGG" id="tco:Theco_1951"/>
<proteinExistence type="predicted"/>
<evidence type="ECO:0000313" key="1">
    <source>
        <dbReference type="EMBL" id="AGA58073.1"/>
    </source>
</evidence>
<organism evidence="1 2">
    <name type="scientific">Thermobacillus composti (strain DSM 18247 / JCM 13945 / KWC4)</name>
    <dbReference type="NCBI Taxonomy" id="717605"/>
    <lineage>
        <taxon>Bacteria</taxon>
        <taxon>Bacillati</taxon>
        <taxon>Bacillota</taxon>
        <taxon>Bacilli</taxon>
        <taxon>Bacillales</taxon>
        <taxon>Paenibacillaceae</taxon>
        <taxon>Thermobacillus</taxon>
    </lineage>
</organism>
<evidence type="ECO:0000313" key="2">
    <source>
        <dbReference type="Proteomes" id="UP000010795"/>
    </source>
</evidence>
<dbReference type="AlphaFoldDB" id="L0ECS0"/>
<accession>L0ECS0</accession>
<keyword evidence="2" id="KW-1185">Reference proteome</keyword>
<name>L0ECS0_THECK</name>
<dbReference type="Proteomes" id="UP000010795">
    <property type="component" value="Chromosome"/>
</dbReference>
<dbReference type="HOGENOM" id="CLU_3359017_0_0_9"/>
<sequence>MNGTMKPAGSHSRPAFVYPRGIFYERERISCRMNMT</sequence>